<keyword evidence="1" id="KW-0732">Signal</keyword>
<feature type="chain" id="PRO_5011434375" description="Cytochrome c oxidase subunit 2" evidence="1">
    <location>
        <begin position="19"/>
        <end position="118"/>
    </location>
</feature>
<dbReference type="SUPFAM" id="SSF49503">
    <property type="entry name" value="Cupredoxins"/>
    <property type="match status" value="1"/>
</dbReference>
<dbReference type="AlphaFoldDB" id="A0A1H7WG61"/>
<evidence type="ECO:0000313" key="2">
    <source>
        <dbReference type="EMBL" id="SEM20344.1"/>
    </source>
</evidence>
<organism evidence="2 3">
    <name type="scientific">Mesobacillus persicus</name>
    <dbReference type="NCBI Taxonomy" id="930146"/>
    <lineage>
        <taxon>Bacteria</taxon>
        <taxon>Bacillati</taxon>
        <taxon>Bacillota</taxon>
        <taxon>Bacilli</taxon>
        <taxon>Bacillales</taxon>
        <taxon>Bacillaceae</taxon>
        <taxon>Mesobacillus</taxon>
    </lineage>
</organism>
<dbReference type="RefSeq" id="WP_090740638.1">
    <property type="nucleotide sequence ID" value="NZ_FOBW01000001.1"/>
</dbReference>
<feature type="signal peptide" evidence="1">
    <location>
        <begin position="1"/>
        <end position="18"/>
    </location>
</feature>
<dbReference type="STRING" id="930146.SAMN05192533_101403"/>
<accession>A0A1H7WG61</accession>
<dbReference type="InterPro" id="IPR008972">
    <property type="entry name" value="Cupredoxin"/>
</dbReference>
<proteinExistence type="predicted"/>
<gene>
    <name evidence="2" type="ORF">SAMN05192533_101403</name>
</gene>
<dbReference type="OrthoDB" id="279535at2"/>
<evidence type="ECO:0008006" key="4">
    <source>
        <dbReference type="Google" id="ProtNLM"/>
    </source>
</evidence>
<evidence type="ECO:0000313" key="3">
    <source>
        <dbReference type="Proteomes" id="UP000198553"/>
    </source>
</evidence>
<dbReference type="EMBL" id="FOBW01000001">
    <property type="protein sequence ID" value="SEM20344.1"/>
    <property type="molecule type" value="Genomic_DNA"/>
</dbReference>
<dbReference type="Gene3D" id="2.60.40.420">
    <property type="entry name" value="Cupredoxins - blue copper proteins"/>
    <property type="match status" value="1"/>
</dbReference>
<dbReference type="Proteomes" id="UP000198553">
    <property type="component" value="Unassembled WGS sequence"/>
</dbReference>
<name>A0A1H7WG61_9BACI</name>
<reference evidence="3" key="1">
    <citation type="submission" date="2016-10" db="EMBL/GenBank/DDBJ databases">
        <authorList>
            <person name="Varghese N."/>
            <person name="Submissions S."/>
        </authorList>
    </citation>
    <scope>NUCLEOTIDE SEQUENCE [LARGE SCALE GENOMIC DNA]</scope>
    <source>
        <strain evidence="3">B48,IBRC-M 10115,DSM 25386,CECT 8001</strain>
    </source>
</reference>
<sequence length="118" mass="12497">MKKLLVSLFMMVSILALAACGGEESNGSENSSGAESTVDLSAKNWEFEQDTYTVPAGEVTFNLKNVEGYHGIEVEGTDVKIDGEGSATATLEPGEYKVKCSIQCGTGHDDMIATVIVE</sequence>
<dbReference type="PROSITE" id="PS51257">
    <property type="entry name" value="PROKAR_LIPOPROTEIN"/>
    <property type="match status" value="1"/>
</dbReference>
<protein>
    <recommendedName>
        <fullName evidence="4">Cytochrome c oxidase subunit 2</fullName>
    </recommendedName>
</protein>
<evidence type="ECO:0000256" key="1">
    <source>
        <dbReference type="SAM" id="SignalP"/>
    </source>
</evidence>
<keyword evidence="3" id="KW-1185">Reference proteome</keyword>